<evidence type="ECO:0000256" key="1">
    <source>
        <dbReference type="ARBA" id="ARBA00004651"/>
    </source>
</evidence>
<dbReference type="PANTHER" id="PTHR12308">
    <property type="entry name" value="ANOCTAMIN"/>
    <property type="match status" value="1"/>
</dbReference>
<keyword evidence="3 7" id="KW-0812">Transmembrane</keyword>
<name>A0A8T1WG03_9STRA</name>
<keyword evidence="11" id="KW-1185">Reference proteome</keyword>
<dbReference type="PANTHER" id="PTHR12308:SF73">
    <property type="entry name" value="ANOCTAMIN"/>
    <property type="match status" value="1"/>
</dbReference>
<evidence type="ECO:0000256" key="7">
    <source>
        <dbReference type="SAM" id="Phobius"/>
    </source>
</evidence>
<dbReference type="GO" id="GO:0005886">
    <property type="term" value="C:plasma membrane"/>
    <property type="evidence" value="ECO:0007669"/>
    <property type="project" value="UniProtKB-SubCell"/>
</dbReference>
<dbReference type="InterPro" id="IPR032394">
    <property type="entry name" value="Anoct_dimer"/>
</dbReference>
<dbReference type="InterPro" id="IPR007632">
    <property type="entry name" value="Anoctamin"/>
</dbReference>
<evidence type="ECO:0000256" key="6">
    <source>
        <dbReference type="ARBA" id="ARBA00023180"/>
    </source>
</evidence>
<protein>
    <submittedName>
        <fullName evidence="10">Anoctamin-3</fullName>
    </submittedName>
</protein>
<dbReference type="Pfam" id="PF04547">
    <property type="entry name" value="Anoctamin"/>
    <property type="match status" value="1"/>
</dbReference>
<evidence type="ECO:0000313" key="10">
    <source>
        <dbReference type="EMBL" id="KAG7390569.1"/>
    </source>
</evidence>
<dbReference type="GO" id="GO:0005254">
    <property type="term" value="F:chloride channel activity"/>
    <property type="evidence" value="ECO:0007669"/>
    <property type="project" value="TreeGrafter"/>
</dbReference>
<evidence type="ECO:0000259" key="9">
    <source>
        <dbReference type="Pfam" id="PF16178"/>
    </source>
</evidence>
<gene>
    <name evidence="10" type="primary">ANO3_2</name>
    <name evidence="10" type="ORF">PHYPSEUDO_007509</name>
</gene>
<dbReference type="EMBL" id="JAGDFM010000030">
    <property type="protein sequence ID" value="KAG7390569.1"/>
    <property type="molecule type" value="Genomic_DNA"/>
</dbReference>
<dbReference type="OrthoDB" id="296386at2759"/>
<keyword evidence="2" id="KW-1003">Cell membrane</keyword>
<keyword evidence="5 7" id="KW-0472">Membrane</keyword>
<feature type="transmembrane region" description="Helical" evidence="7">
    <location>
        <begin position="277"/>
        <end position="297"/>
    </location>
</feature>
<dbReference type="GO" id="GO:0046983">
    <property type="term" value="F:protein dimerization activity"/>
    <property type="evidence" value="ECO:0007669"/>
    <property type="project" value="InterPro"/>
</dbReference>
<evidence type="ECO:0000313" key="11">
    <source>
        <dbReference type="Proteomes" id="UP000694044"/>
    </source>
</evidence>
<organism evidence="10 11">
    <name type="scientific">Phytophthora pseudosyringae</name>
    <dbReference type="NCBI Taxonomy" id="221518"/>
    <lineage>
        <taxon>Eukaryota</taxon>
        <taxon>Sar</taxon>
        <taxon>Stramenopiles</taxon>
        <taxon>Oomycota</taxon>
        <taxon>Peronosporomycetes</taxon>
        <taxon>Peronosporales</taxon>
        <taxon>Peronosporaceae</taxon>
        <taxon>Phytophthora</taxon>
    </lineage>
</organism>
<sequence>MTDPYPQPQTAEVRLRVPLDYGTSSAEPLGRWDYVIVFPNPPKHVIEASDERDTIIKRLRGAGLRLRLFRSVGKELVFCKIRAPEELMRREAEVLKMHLQLDPAELRRASFNGIPEYGIAPFPIRDVKQTYRYSPFDYIFAPYFQARDLQPFYSKKGPNGSLFSSTDRIGLIEHIITNHQTGAGQDIDRLIYEEIIVETYPLHEEEEKMDLKEHWIVWNMSPMNQPFDRICQYFGVKVALYFLYLGHYTKWLLYPTLVGIVTGIVSYSIPHDDYNTVFAYISPLFGAFMTIWMTIYLENWKRLSSRETLRWGTAHFSETVNPRPQFYGERIPSPINGKSTRFYPPREKLKRVAYSWVVISFLILIVFVIVSSIFMLTMFLFKYFLEVCIDDVPEDVAVQKYRQEYLISKCLYHMPDDDVNCPIGDPESMLTIDDEDSS</sequence>
<feature type="transmembrane region" description="Helical" evidence="7">
    <location>
        <begin position="356"/>
        <end position="381"/>
    </location>
</feature>
<evidence type="ECO:0000256" key="4">
    <source>
        <dbReference type="ARBA" id="ARBA00022989"/>
    </source>
</evidence>
<dbReference type="InterPro" id="IPR049452">
    <property type="entry name" value="Anoctamin_TM"/>
</dbReference>
<comment type="subcellular location">
    <subcellularLocation>
        <location evidence="1">Cell membrane</location>
        <topology evidence="1">Multi-pass membrane protein</topology>
    </subcellularLocation>
</comment>
<dbReference type="Pfam" id="PF16178">
    <property type="entry name" value="Anoct_dimer"/>
    <property type="match status" value="1"/>
</dbReference>
<evidence type="ECO:0000256" key="3">
    <source>
        <dbReference type="ARBA" id="ARBA00022692"/>
    </source>
</evidence>
<evidence type="ECO:0000259" key="8">
    <source>
        <dbReference type="Pfam" id="PF04547"/>
    </source>
</evidence>
<proteinExistence type="predicted"/>
<comment type="caution">
    <text evidence="10">The sequence shown here is derived from an EMBL/GenBank/DDBJ whole genome shotgun (WGS) entry which is preliminary data.</text>
</comment>
<dbReference type="Proteomes" id="UP000694044">
    <property type="component" value="Unassembled WGS sequence"/>
</dbReference>
<keyword evidence="4 7" id="KW-1133">Transmembrane helix</keyword>
<accession>A0A8T1WG03</accession>
<feature type="domain" description="Anoctamin dimerisation" evidence="9">
    <location>
        <begin position="33"/>
        <end position="209"/>
    </location>
</feature>
<keyword evidence="6" id="KW-0325">Glycoprotein</keyword>
<evidence type="ECO:0000256" key="2">
    <source>
        <dbReference type="ARBA" id="ARBA00022475"/>
    </source>
</evidence>
<reference evidence="10" key="1">
    <citation type="submission" date="2021-02" db="EMBL/GenBank/DDBJ databases">
        <authorList>
            <person name="Palmer J.M."/>
        </authorList>
    </citation>
    <scope>NUCLEOTIDE SEQUENCE</scope>
    <source>
        <strain evidence="10">SCRP734</strain>
    </source>
</reference>
<evidence type="ECO:0000256" key="5">
    <source>
        <dbReference type="ARBA" id="ARBA00023136"/>
    </source>
</evidence>
<feature type="domain" description="Anoctamin transmembrane" evidence="8">
    <location>
        <begin position="230"/>
        <end position="375"/>
    </location>
</feature>
<dbReference type="AlphaFoldDB" id="A0A8T1WG03"/>